<evidence type="ECO:0000313" key="2">
    <source>
        <dbReference type="Proteomes" id="UP000584867"/>
    </source>
</evidence>
<dbReference type="RefSeq" id="WP_184258335.1">
    <property type="nucleotide sequence ID" value="NZ_JACHIO010000017.1"/>
</dbReference>
<dbReference type="EMBL" id="JACHIO010000017">
    <property type="protein sequence ID" value="MBB5065555.1"/>
    <property type="molecule type" value="Genomic_DNA"/>
</dbReference>
<sequence length="81" mass="9686">MPMDKDFIPDTRTEEEKNASIFYWLSKTVDELHAEMWRLSVERYGAPQANLRDGPLRKYRRNTDGTKTLIRACSHYWLDFC</sequence>
<organism evidence="1 2">
    <name type="scientific">Granulicella mallensis</name>
    <dbReference type="NCBI Taxonomy" id="940614"/>
    <lineage>
        <taxon>Bacteria</taxon>
        <taxon>Pseudomonadati</taxon>
        <taxon>Acidobacteriota</taxon>
        <taxon>Terriglobia</taxon>
        <taxon>Terriglobales</taxon>
        <taxon>Acidobacteriaceae</taxon>
        <taxon>Granulicella</taxon>
    </lineage>
</organism>
<gene>
    <name evidence="1" type="ORF">HDF15_003923</name>
</gene>
<dbReference type="AlphaFoldDB" id="A0A7W8ECF6"/>
<name>A0A7W8ECF6_9BACT</name>
<accession>A0A7W8ECF6</accession>
<comment type="caution">
    <text evidence="1">The sequence shown here is derived from an EMBL/GenBank/DDBJ whole genome shotgun (WGS) entry which is preliminary data.</text>
</comment>
<dbReference type="Proteomes" id="UP000584867">
    <property type="component" value="Unassembled WGS sequence"/>
</dbReference>
<reference evidence="1 2" key="1">
    <citation type="submission" date="2020-08" db="EMBL/GenBank/DDBJ databases">
        <title>Genomic Encyclopedia of Type Strains, Phase IV (KMG-V): Genome sequencing to study the core and pangenomes of soil and plant-associated prokaryotes.</title>
        <authorList>
            <person name="Whitman W."/>
        </authorList>
    </citation>
    <scope>NUCLEOTIDE SEQUENCE [LARGE SCALE GENOMIC DNA]</scope>
    <source>
        <strain evidence="1 2">X5P3</strain>
    </source>
</reference>
<proteinExistence type="predicted"/>
<protein>
    <submittedName>
        <fullName evidence="1">Uncharacterized protein</fullName>
    </submittedName>
</protein>
<evidence type="ECO:0000313" key="1">
    <source>
        <dbReference type="EMBL" id="MBB5065555.1"/>
    </source>
</evidence>